<keyword evidence="2" id="KW-1185">Reference proteome</keyword>
<organism evidence="1 2">
    <name type="scientific">Tachysurus vachellii</name>
    <name type="common">Darkbarbel catfish</name>
    <name type="synonym">Pelteobagrus vachellii</name>
    <dbReference type="NCBI Taxonomy" id="175792"/>
    <lineage>
        <taxon>Eukaryota</taxon>
        <taxon>Metazoa</taxon>
        <taxon>Chordata</taxon>
        <taxon>Craniata</taxon>
        <taxon>Vertebrata</taxon>
        <taxon>Euteleostomi</taxon>
        <taxon>Actinopterygii</taxon>
        <taxon>Neopterygii</taxon>
        <taxon>Teleostei</taxon>
        <taxon>Ostariophysi</taxon>
        <taxon>Siluriformes</taxon>
        <taxon>Bagridae</taxon>
        <taxon>Tachysurus</taxon>
    </lineage>
</organism>
<evidence type="ECO:0000313" key="1">
    <source>
        <dbReference type="EMBL" id="KAK2850206.1"/>
    </source>
</evidence>
<dbReference type="Proteomes" id="UP001187315">
    <property type="component" value="Unassembled WGS sequence"/>
</dbReference>
<dbReference type="AlphaFoldDB" id="A0AA88NAL3"/>
<evidence type="ECO:0000313" key="2">
    <source>
        <dbReference type="Proteomes" id="UP001187315"/>
    </source>
</evidence>
<proteinExistence type="predicted"/>
<reference evidence="1" key="1">
    <citation type="submission" date="2023-08" db="EMBL/GenBank/DDBJ databases">
        <title>Pelteobagrus vachellii genome.</title>
        <authorList>
            <person name="Liu H."/>
        </authorList>
    </citation>
    <scope>NUCLEOTIDE SEQUENCE</scope>
    <source>
        <strain evidence="1">PRFRI_2022a</strain>
        <tissue evidence="1">Muscle</tissue>
    </source>
</reference>
<sequence length="74" mass="8615">MTQTFFGHIVYNKSHVTSTLYNQGHVNITTVCDNVELSCCNTGCLYNREGYNDWIVRMACGLWWRVWTAIYTDV</sequence>
<protein>
    <submittedName>
        <fullName evidence="1">Uncharacterized protein</fullName>
    </submittedName>
</protein>
<accession>A0AA88NAL3</accession>
<name>A0AA88NAL3_TACVA</name>
<gene>
    <name evidence="1" type="ORF">Q7C36_008989</name>
</gene>
<comment type="caution">
    <text evidence="1">The sequence shown here is derived from an EMBL/GenBank/DDBJ whole genome shotgun (WGS) entry which is preliminary data.</text>
</comment>
<dbReference type="EMBL" id="JAVHJS010000008">
    <property type="protein sequence ID" value="KAK2850206.1"/>
    <property type="molecule type" value="Genomic_DNA"/>
</dbReference>